<keyword evidence="2" id="KW-1185">Reference proteome</keyword>
<name>A0ABN5WNU5_9GAMM</name>
<accession>A0ABN5WNU5</accession>
<dbReference type="Proteomes" id="UP000289555">
    <property type="component" value="Chromosome"/>
</dbReference>
<protein>
    <submittedName>
        <fullName evidence="1">Uncharacterized protein</fullName>
    </submittedName>
</protein>
<reference evidence="2" key="1">
    <citation type="journal article" date="2019" name="Microbiol. Resour. Announc.">
        <title>Complete Genome Sequence of Halomonas olivaria, a Moderately Halophilic Bacterium Isolated from Olive Processing Effluents, Obtained by Nanopore Sequencing.</title>
        <authorList>
            <person name="Nagata S."/>
            <person name="Ii K.M."/>
            <person name="Tsukimi T."/>
            <person name="Miura M.C."/>
            <person name="Galipon J."/>
            <person name="Arakawa K."/>
        </authorList>
    </citation>
    <scope>NUCLEOTIDE SEQUENCE [LARGE SCALE GENOMIC DNA]</scope>
    <source>
        <strain evidence="2">TYRC17</strain>
    </source>
</reference>
<sequence>MEPGFKAETSQEKDAPRQNLAISAYRQLKHDIIRGRYAPEQKLLMSGLKSSTAPAPGHYGKRYHS</sequence>
<dbReference type="EMBL" id="AP019416">
    <property type="protein sequence ID" value="BBI48638.1"/>
    <property type="molecule type" value="Genomic_DNA"/>
</dbReference>
<evidence type="ECO:0000313" key="1">
    <source>
        <dbReference type="EMBL" id="BBI48638.1"/>
    </source>
</evidence>
<organism evidence="1 2">
    <name type="scientific">Vreelandella olivaria</name>
    <dbReference type="NCBI Taxonomy" id="390919"/>
    <lineage>
        <taxon>Bacteria</taxon>
        <taxon>Pseudomonadati</taxon>
        <taxon>Pseudomonadota</taxon>
        <taxon>Gammaproteobacteria</taxon>
        <taxon>Oceanospirillales</taxon>
        <taxon>Halomonadaceae</taxon>
        <taxon>Vreelandella</taxon>
    </lineage>
</organism>
<proteinExistence type="predicted"/>
<gene>
    <name evidence="1" type="ORF">HORIV_10590</name>
</gene>
<evidence type="ECO:0000313" key="2">
    <source>
        <dbReference type="Proteomes" id="UP000289555"/>
    </source>
</evidence>